<dbReference type="Proteomes" id="UP000823909">
    <property type="component" value="Unassembled WGS sequence"/>
</dbReference>
<accession>A0A9D2RD79</accession>
<sequence length="141" mass="16189">MTEQNQELLLAISDMLDQKFEKELRPIKDDICEMKTDVKELQSDVTELQSDVKELRSDVTELQSDVTELQNDVTKLQENVHGIHLYLENEVDYKISLLAENYVPAAKRFEQSASRIDAVEEDVGILKTVVAQHSKMLQRLA</sequence>
<dbReference type="Gene3D" id="1.20.5.170">
    <property type="match status" value="1"/>
</dbReference>
<evidence type="ECO:0000313" key="3">
    <source>
        <dbReference type="Proteomes" id="UP000823909"/>
    </source>
</evidence>
<dbReference type="EMBL" id="DWUU01000018">
    <property type="protein sequence ID" value="HJD41834.1"/>
    <property type="molecule type" value="Genomic_DNA"/>
</dbReference>
<feature type="coiled-coil region" evidence="1">
    <location>
        <begin position="38"/>
        <end position="79"/>
    </location>
</feature>
<proteinExistence type="predicted"/>
<keyword evidence="1" id="KW-0175">Coiled coil</keyword>
<comment type="caution">
    <text evidence="2">The sequence shown here is derived from an EMBL/GenBank/DDBJ whole genome shotgun (WGS) entry which is preliminary data.</text>
</comment>
<organism evidence="2 3">
    <name type="scientific">Candidatus Mediterraneibacter quadrami</name>
    <dbReference type="NCBI Taxonomy" id="2838684"/>
    <lineage>
        <taxon>Bacteria</taxon>
        <taxon>Bacillati</taxon>
        <taxon>Bacillota</taxon>
        <taxon>Clostridia</taxon>
        <taxon>Lachnospirales</taxon>
        <taxon>Lachnospiraceae</taxon>
        <taxon>Mediterraneibacter</taxon>
    </lineage>
</organism>
<reference evidence="2" key="1">
    <citation type="journal article" date="2021" name="PeerJ">
        <title>Extensive microbial diversity within the chicken gut microbiome revealed by metagenomics and culture.</title>
        <authorList>
            <person name="Gilroy R."/>
            <person name="Ravi A."/>
            <person name="Getino M."/>
            <person name="Pursley I."/>
            <person name="Horton D.L."/>
            <person name="Alikhan N.F."/>
            <person name="Baker D."/>
            <person name="Gharbi K."/>
            <person name="Hall N."/>
            <person name="Watson M."/>
            <person name="Adriaenssens E.M."/>
            <person name="Foster-Nyarko E."/>
            <person name="Jarju S."/>
            <person name="Secka A."/>
            <person name="Antonio M."/>
            <person name="Oren A."/>
            <person name="Chaudhuri R.R."/>
            <person name="La Ragione R."/>
            <person name="Hildebrand F."/>
            <person name="Pallen M.J."/>
        </authorList>
    </citation>
    <scope>NUCLEOTIDE SEQUENCE</scope>
    <source>
        <strain evidence="2">ChiBcec15-3976</strain>
    </source>
</reference>
<evidence type="ECO:0000313" key="2">
    <source>
        <dbReference type="EMBL" id="HJD41834.1"/>
    </source>
</evidence>
<name>A0A9D2RD79_9FIRM</name>
<protein>
    <submittedName>
        <fullName evidence="2">Uncharacterized protein</fullName>
    </submittedName>
</protein>
<evidence type="ECO:0000256" key="1">
    <source>
        <dbReference type="SAM" id="Coils"/>
    </source>
</evidence>
<gene>
    <name evidence="2" type="ORF">H9910_02325</name>
</gene>
<dbReference type="AlphaFoldDB" id="A0A9D2RD79"/>
<reference evidence="2" key="2">
    <citation type="submission" date="2021-04" db="EMBL/GenBank/DDBJ databases">
        <authorList>
            <person name="Gilroy R."/>
        </authorList>
    </citation>
    <scope>NUCLEOTIDE SEQUENCE</scope>
    <source>
        <strain evidence="2">ChiBcec15-3976</strain>
    </source>
</reference>
<dbReference type="SUPFAM" id="SSF58100">
    <property type="entry name" value="Bacterial hemolysins"/>
    <property type="match status" value="1"/>
</dbReference>